<gene>
    <name evidence="3" type="ORF">BC748_1099</name>
</gene>
<reference evidence="3 4" key="1">
    <citation type="submission" date="2019-03" db="EMBL/GenBank/DDBJ databases">
        <title>Genomic Encyclopedia of Archaeal and Bacterial Type Strains, Phase II (KMG-II): from individual species to whole genera.</title>
        <authorList>
            <person name="Goeker M."/>
        </authorList>
    </citation>
    <scope>NUCLEOTIDE SEQUENCE [LARGE SCALE GENOMIC DNA]</scope>
    <source>
        <strain evidence="3 4">DSM 25687</strain>
    </source>
</reference>
<feature type="repeat" description="TPR" evidence="1">
    <location>
        <begin position="113"/>
        <end position="146"/>
    </location>
</feature>
<sequence>MRLCVLARKMKYLQIIYIKMIKTITYLLFLFSFLATAQEKEKDKSLPKGNEAFAEKRYADAEADYRISQAKFSKKAVGSYNLGNSIYRQKQIAESKYHYAKAIQSAKTKTEKHRAFHNMGNCLFTEKEYGGAVEAYKNALRNNPNDEETRYNYALAKEYLKNNPPKKDDDKNKDKDQKKKDDQKEKNDDKKDDKDKKDNKDKQDDKKDGKNDKDNKDNKDNNQGKPQPQPGGISKERLQNLLDAVQNEEKKVQDKVNKQKVKANPNKPEKDW</sequence>
<feature type="region of interest" description="Disordered" evidence="2">
    <location>
        <begin position="157"/>
        <end position="272"/>
    </location>
</feature>
<evidence type="ECO:0000313" key="3">
    <source>
        <dbReference type="EMBL" id="TDP60124.1"/>
    </source>
</evidence>
<feature type="compositionally biased region" description="Basic and acidic residues" evidence="2">
    <location>
        <begin position="165"/>
        <end position="222"/>
    </location>
</feature>
<dbReference type="SUPFAM" id="SSF48452">
    <property type="entry name" value="TPR-like"/>
    <property type="match status" value="1"/>
</dbReference>
<keyword evidence="4" id="KW-1185">Reference proteome</keyword>
<dbReference type="AlphaFoldDB" id="A0A4R6QBM4"/>
<evidence type="ECO:0000313" key="4">
    <source>
        <dbReference type="Proteomes" id="UP000295260"/>
    </source>
</evidence>
<dbReference type="Gene3D" id="1.25.40.10">
    <property type="entry name" value="Tetratricopeptide repeat domain"/>
    <property type="match status" value="1"/>
</dbReference>
<dbReference type="EMBL" id="SNXR01000012">
    <property type="protein sequence ID" value="TDP60124.1"/>
    <property type="molecule type" value="Genomic_DNA"/>
</dbReference>
<dbReference type="SMART" id="SM00028">
    <property type="entry name" value="TPR"/>
    <property type="match status" value="2"/>
</dbReference>
<evidence type="ECO:0000256" key="2">
    <source>
        <dbReference type="SAM" id="MobiDB-lite"/>
    </source>
</evidence>
<keyword evidence="1" id="KW-0802">TPR repeat</keyword>
<dbReference type="InterPro" id="IPR011990">
    <property type="entry name" value="TPR-like_helical_dom_sf"/>
</dbReference>
<dbReference type="InterPro" id="IPR019734">
    <property type="entry name" value="TPR_rpt"/>
</dbReference>
<organism evidence="3 4">
    <name type="scientific">Flavobacterium dankookense</name>
    <dbReference type="NCBI Taxonomy" id="706186"/>
    <lineage>
        <taxon>Bacteria</taxon>
        <taxon>Pseudomonadati</taxon>
        <taxon>Bacteroidota</taxon>
        <taxon>Flavobacteriia</taxon>
        <taxon>Flavobacteriales</taxon>
        <taxon>Flavobacteriaceae</taxon>
        <taxon>Flavobacterium</taxon>
    </lineage>
</organism>
<feature type="compositionally biased region" description="Basic and acidic residues" evidence="2">
    <location>
        <begin position="247"/>
        <end position="257"/>
    </location>
</feature>
<name>A0A4R6QBM4_9FLAO</name>
<proteinExistence type="predicted"/>
<evidence type="ECO:0000256" key="1">
    <source>
        <dbReference type="PROSITE-ProRule" id="PRU00339"/>
    </source>
</evidence>
<comment type="caution">
    <text evidence="3">The sequence shown here is derived from an EMBL/GenBank/DDBJ whole genome shotgun (WGS) entry which is preliminary data.</text>
</comment>
<dbReference type="Proteomes" id="UP000295260">
    <property type="component" value="Unassembled WGS sequence"/>
</dbReference>
<protein>
    <submittedName>
        <fullName evidence="3">Tetratricopeptide repeat protein</fullName>
    </submittedName>
</protein>
<dbReference type="Pfam" id="PF00515">
    <property type="entry name" value="TPR_1"/>
    <property type="match status" value="1"/>
</dbReference>
<accession>A0A4R6QBM4</accession>
<dbReference type="PROSITE" id="PS50005">
    <property type="entry name" value="TPR"/>
    <property type="match status" value="1"/>
</dbReference>